<keyword evidence="3" id="KW-1185">Reference proteome</keyword>
<protein>
    <submittedName>
        <fullName evidence="2">Glycoside hydrolase family 19 protein</fullName>
    </submittedName>
</protein>
<dbReference type="RefSeq" id="WP_349583937.1">
    <property type="nucleotide sequence ID" value="NZ_JBEFLD010000002.1"/>
</dbReference>
<comment type="caution">
    <text evidence="2">The sequence shown here is derived from an EMBL/GenBank/DDBJ whole genome shotgun (WGS) entry which is preliminary data.</text>
</comment>
<dbReference type="SUPFAM" id="SSF53955">
    <property type="entry name" value="Lysozyme-like"/>
    <property type="match status" value="1"/>
</dbReference>
<dbReference type="Pfam" id="PF00182">
    <property type="entry name" value="Glyco_hydro_19"/>
    <property type="match status" value="1"/>
</dbReference>
<dbReference type="PANTHER" id="PTHR34408:SF1">
    <property type="entry name" value="GLYCOSYL HYDROLASE FAMILY 19 DOMAIN-CONTAINING PROTEIN HI_1415"/>
    <property type="match status" value="1"/>
</dbReference>
<dbReference type="PANTHER" id="PTHR34408">
    <property type="entry name" value="FAMILY PROTEIN, PUTATIVE-RELATED"/>
    <property type="match status" value="1"/>
</dbReference>
<name>A0ABV1M0F2_9NEIS</name>
<evidence type="ECO:0000313" key="2">
    <source>
        <dbReference type="EMBL" id="MEQ6289622.1"/>
    </source>
</evidence>
<dbReference type="Gene3D" id="1.10.530.10">
    <property type="match status" value="1"/>
</dbReference>
<sequence>MPLLTTENQLSLILPLAKPAAVRAFLRPLIDAMVAYSINTVARQAAFLAQIGHESGQFNYVRELGGNAYLAKYDTGKLAAQLGNTPAADGDGQLYCGRGLIQITGRRNYELCGLALDLDLIGKPQLLEQPAYAALSAAWYWQNNGLNELADKGAFDAITRRINGGQNGRDDRRAIWSRAGQILKG</sequence>
<dbReference type="InterPro" id="IPR052354">
    <property type="entry name" value="Cell_Wall_Dynamics_Protein"/>
</dbReference>
<evidence type="ECO:0000313" key="3">
    <source>
        <dbReference type="Proteomes" id="UP001433638"/>
    </source>
</evidence>
<feature type="domain" description="Glycoside hydrolase family 19 catalytic" evidence="1">
    <location>
        <begin position="44"/>
        <end position="144"/>
    </location>
</feature>
<dbReference type="InterPro" id="IPR000726">
    <property type="entry name" value="Glyco_hydro_19_cat"/>
</dbReference>
<dbReference type="GO" id="GO:0016787">
    <property type="term" value="F:hydrolase activity"/>
    <property type="evidence" value="ECO:0007669"/>
    <property type="project" value="UniProtKB-KW"/>
</dbReference>
<dbReference type="Proteomes" id="UP001433638">
    <property type="component" value="Unassembled WGS sequence"/>
</dbReference>
<accession>A0ABV1M0F2</accession>
<evidence type="ECO:0000259" key="1">
    <source>
        <dbReference type="Pfam" id="PF00182"/>
    </source>
</evidence>
<dbReference type="EMBL" id="JBEFLD010000002">
    <property type="protein sequence ID" value="MEQ6289622.1"/>
    <property type="molecule type" value="Genomic_DNA"/>
</dbReference>
<proteinExistence type="predicted"/>
<gene>
    <name evidence="2" type="ORF">ABNW52_03235</name>
</gene>
<dbReference type="InterPro" id="IPR023346">
    <property type="entry name" value="Lysozyme-like_dom_sf"/>
</dbReference>
<organism evidence="2 3">
    <name type="scientific">Vogesella oryzagri</name>
    <dbReference type="NCBI Taxonomy" id="3160864"/>
    <lineage>
        <taxon>Bacteria</taxon>
        <taxon>Pseudomonadati</taxon>
        <taxon>Pseudomonadota</taxon>
        <taxon>Betaproteobacteria</taxon>
        <taxon>Neisseriales</taxon>
        <taxon>Chromobacteriaceae</taxon>
        <taxon>Vogesella</taxon>
    </lineage>
</organism>
<reference evidence="2" key="1">
    <citation type="submission" date="2024-06" db="EMBL/GenBank/DDBJ databases">
        <title>Genome sequence of Vogesella sp. MAHUQ-64.</title>
        <authorList>
            <person name="Huq M.A."/>
        </authorList>
    </citation>
    <scope>NUCLEOTIDE SEQUENCE</scope>
    <source>
        <strain evidence="2">MAHUQ-64</strain>
    </source>
</reference>
<keyword evidence="2" id="KW-0378">Hydrolase</keyword>